<dbReference type="EC" id="2.1.1.10" evidence="10"/>
<keyword evidence="6" id="KW-0274">FAD</keyword>
<dbReference type="EC" id="1.5.1.20" evidence="10"/>
<dbReference type="PROSITE" id="PS50970">
    <property type="entry name" value="HCY"/>
    <property type="match status" value="1"/>
</dbReference>
<evidence type="ECO:0000256" key="6">
    <source>
        <dbReference type="ARBA" id="ARBA00022827"/>
    </source>
</evidence>
<keyword evidence="7 10" id="KW-0560">Oxidoreductase</keyword>
<proteinExistence type="predicted"/>
<organism evidence="10 11">
    <name type="scientific">Candidatus Anaerotruncus excrementipullorum</name>
    <dbReference type="NCBI Taxonomy" id="2838465"/>
    <lineage>
        <taxon>Bacteria</taxon>
        <taxon>Bacillati</taxon>
        <taxon>Bacillota</taxon>
        <taxon>Clostridia</taxon>
        <taxon>Eubacteriales</taxon>
        <taxon>Oscillospiraceae</taxon>
        <taxon>Anaerotruncus</taxon>
    </lineage>
</organism>
<protein>
    <submittedName>
        <fullName evidence="10">Bifunctional homocysteine S-methyltransferase/methylenetetrahydrofolate reductase</fullName>
        <ecNumber evidence="10">1.5.1.20</ecNumber>
        <ecNumber evidence="10">2.1.1.10</ecNumber>
    </submittedName>
</protein>
<dbReference type="Gene3D" id="3.20.20.330">
    <property type="entry name" value="Homocysteine-binding-like domain"/>
    <property type="match status" value="1"/>
</dbReference>
<feature type="binding site" evidence="8">
    <location>
        <position position="255"/>
    </location>
    <ligand>
        <name>Zn(2+)</name>
        <dbReference type="ChEBI" id="CHEBI:29105"/>
    </ligand>
</feature>
<gene>
    <name evidence="10" type="ORF">H9736_08080</name>
</gene>
<keyword evidence="8" id="KW-0862">Zinc</keyword>
<comment type="pathway">
    <text evidence="2">One-carbon metabolism; tetrahydrofolate interconversion.</text>
</comment>
<dbReference type="PANTHER" id="PTHR11103">
    <property type="entry name" value="SLR1189 PROTEIN"/>
    <property type="match status" value="1"/>
</dbReference>
<evidence type="ECO:0000256" key="8">
    <source>
        <dbReference type="PROSITE-ProRule" id="PRU00333"/>
    </source>
</evidence>
<dbReference type="Pfam" id="PF02219">
    <property type="entry name" value="MTHFR"/>
    <property type="match status" value="1"/>
</dbReference>
<dbReference type="InterPro" id="IPR003726">
    <property type="entry name" value="HCY_dom"/>
</dbReference>
<keyword evidence="5 8" id="KW-0808">Transferase</keyword>
<evidence type="ECO:0000313" key="11">
    <source>
        <dbReference type="Proteomes" id="UP000886800"/>
    </source>
</evidence>
<dbReference type="GO" id="GO:0046872">
    <property type="term" value="F:metal ion binding"/>
    <property type="evidence" value="ECO:0007669"/>
    <property type="project" value="UniProtKB-KW"/>
</dbReference>
<accession>A0A9D1WS14</accession>
<comment type="cofactor">
    <cofactor evidence="8">
        <name>Zn(2+)</name>
        <dbReference type="ChEBI" id="CHEBI:29105"/>
    </cofactor>
</comment>
<sequence length="575" mass="62227">MPLQLSAPLLFDGAFGTYYLTVTGDRAPCELGNLTNSEAVLKIHKAYVAAGAQAIKTNTFVANPVQIPDPQKLRRVITAGWGLAGEAAAAAKVPVYADIGGNDAKTAEEDYLTVAGLFLELGAKHFLFETIAEYTPLLPAIRRIRAAVPDAVILVSFAVSQDGFTQRGLHYKPLLAAAMQNPAVDGAGLNCVCGPSHMVHLVQALDPMPKPLVVMPNAGYPSYRNGRIIFEDNADYFARKMETIYESGATILGGCCGTTPNHIRLLKQMLEAPRPSVRQEPEELPEQYLLEGQAAAGPHKPIAVELDPPLDADCTFILSAATQLKACGADLITVADSPLSRTRADSIMTAAKIYREVGIPAMPHISCRDKNRIALRAGLLGASFEGLRHVLAVTGDPMPASDRAGGVFSFNSFNLISFISGMNQEVFQDTPIEVGGALNINALNFSAELERARRKLDRGASMLFSQPIFSDQAVENFLRARRELDCRLYAGILPVAGYKNAVFLLNEVSGIEIPDQVIQSLKDKNRQESAEISIQYSLGILRRVYDAADGIYIMTPLRRVDIVQGLIHEIGRLGK</sequence>
<dbReference type="GO" id="GO:0006555">
    <property type="term" value="P:methionine metabolic process"/>
    <property type="evidence" value="ECO:0007669"/>
    <property type="project" value="InterPro"/>
</dbReference>
<dbReference type="Proteomes" id="UP000886800">
    <property type="component" value="Unassembled WGS sequence"/>
</dbReference>
<dbReference type="InterPro" id="IPR003171">
    <property type="entry name" value="Mehydrof_redctse-like"/>
</dbReference>
<dbReference type="SUPFAM" id="SSF82282">
    <property type="entry name" value="Homocysteine S-methyltransferase"/>
    <property type="match status" value="1"/>
</dbReference>
<comment type="caution">
    <text evidence="10">The sequence shown here is derived from an EMBL/GenBank/DDBJ whole genome shotgun (WGS) entry which is preliminary data.</text>
</comment>
<feature type="binding site" evidence="8">
    <location>
        <position position="191"/>
    </location>
    <ligand>
        <name>Zn(2+)</name>
        <dbReference type="ChEBI" id="CHEBI:29105"/>
    </ligand>
</feature>
<feature type="binding site" evidence="8">
    <location>
        <position position="256"/>
    </location>
    <ligand>
        <name>Zn(2+)</name>
        <dbReference type="ChEBI" id="CHEBI:29105"/>
    </ligand>
</feature>
<feature type="domain" description="Hcy-binding" evidence="9">
    <location>
        <begin position="1"/>
        <end position="270"/>
    </location>
</feature>
<dbReference type="AlphaFoldDB" id="A0A9D1WS14"/>
<dbReference type="Pfam" id="PF02574">
    <property type="entry name" value="S-methyl_trans"/>
    <property type="match status" value="1"/>
</dbReference>
<dbReference type="GO" id="GO:0004489">
    <property type="term" value="F:methylenetetrahydrofolate reductase [NAD(P)H] activity"/>
    <property type="evidence" value="ECO:0007669"/>
    <property type="project" value="UniProtKB-EC"/>
</dbReference>
<dbReference type="GO" id="GO:0032259">
    <property type="term" value="P:methylation"/>
    <property type="evidence" value="ECO:0007669"/>
    <property type="project" value="UniProtKB-KW"/>
</dbReference>
<dbReference type="PANTHER" id="PTHR11103:SF18">
    <property type="entry name" value="SLR1189 PROTEIN"/>
    <property type="match status" value="1"/>
</dbReference>
<evidence type="ECO:0000259" key="9">
    <source>
        <dbReference type="PROSITE" id="PS50970"/>
    </source>
</evidence>
<dbReference type="InterPro" id="IPR029041">
    <property type="entry name" value="FAD-linked_oxidoreductase-like"/>
</dbReference>
<evidence type="ECO:0000256" key="7">
    <source>
        <dbReference type="ARBA" id="ARBA00023002"/>
    </source>
</evidence>
<comment type="cofactor">
    <cofactor evidence="1">
        <name>FAD</name>
        <dbReference type="ChEBI" id="CHEBI:57692"/>
    </cofactor>
</comment>
<dbReference type="InterPro" id="IPR036589">
    <property type="entry name" value="HCY_dom_sf"/>
</dbReference>
<keyword evidence="4" id="KW-0285">Flavoprotein</keyword>
<dbReference type="Gene3D" id="3.20.20.220">
    <property type="match status" value="1"/>
</dbReference>
<dbReference type="NCBIfam" id="NF006396">
    <property type="entry name" value="PRK08645.1"/>
    <property type="match status" value="1"/>
</dbReference>
<dbReference type="GO" id="GO:0008168">
    <property type="term" value="F:methyltransferase activity"/>
    <property type="evidence" value="ECO:0007669"/>
    <property type="project" value="UniProtKB-UniRule"/>
</dbReference>
<reference evidence="10" key="2">
    <citation type="submission" date="2021-04" db="EMBL/GenBank/DDBJ databases">
        <authorList>
            <person name="Gilroy R."/>
        </authorList>
    </citation>
    <scope>NUCLEOTIDE SEQUENCE</scope>
    <source>
        <strain evidence="10">CHK188-5543</strain>
    </source>
</reference>
<evidence type="ECO:0000256" key="3">
    <source>
        <dbReference type="ARBA" id="ARBA00022603"/>
    </source>
</evidence>
<name>A0A9D1WS14_9FIRM</name>
<evidence type="ECO:0000256" key="4">
    <source>
        <dbReference type="ARBA" id="ARBA00022630"/>
    </source>
</evidence>
<evidence type="ECO:0000313" key="10">
    <source>
        <dbReference type="EMBL" id="HIX66189.1"/>
    </source>
</evidence>
<evidence type="ECO:0000256" key="2">
    <source>
        <dbReference type="ARBA" id="ARBA00004777"/>
    </source>
</evidence>
<dbReference type="SUPFAM" id="SSF51730">
    <property type="entry name" value="FAD-linked oxidoreductase"/>
    <property type="match status" value="1"/>
</dbReference>
<evidence type="ECO:0000256" key="5">
    <source>
        <dbReference type="ARBA" id="ARBA00022679"/>
    </source>
</evidence>
<keyword evidence="3 8" id="KW-0489">Methyltransferase</keyword>
<dbReference type="CDD" id="cd00537">
    <property type="entry name" value="MTHFR"/>
    <property type="match status" value="1"/>
</dbReference>
<evidence type="ECO:0000256" key="1">
    <source>
        <dbReference type="ARBA" id="ARBA00001974"/>
    </source>
</evidence>
<reference evidence="10" key="1">
    <citation type="journal article" date="2021" name="PeerJ">
        <title>Extensive microbial diversity within the chicken gut microbiome revealed by metagenomics and culture.</title>
        <authorList>
            <person name="Gilroy R."/>
            <person name="Ravi A."/>
            <person name="Getino M."/>
            <person name="Pursley I."/>
            <person name="Horton D.L."/>
            <person name="Alikhan N.F."/>
            <person name="Baker D."/>
            <person name="Gharbi K."/>
            <person name="Hall N."/>
            <person name="Watson M."/>
            <person name="Adriaenssens E.M."/>
            <person name="Foster-Nyarko E."/>
            <person name="Jarju S."/>
            <person name="Secka A."/>
            <person name="Antonio M."/>
            <person name="Oren A."/>
            <person name="Chaudhuri R.R."/>
            <person name="La Ragione R."/>
            <person name="Hildebrand F."/>
            <person name="Pallen M.J."/>
        </authorList>
    </citation>
    <scope>NUCLEOTIDE SEQUENCE</scope>
    <source>
        <strain evidence="10">CHK188-5543</strain>
    </source>
</reference>
<keyword evidence="8" id="KW-0479">Metal-binding</keyword>
<dbReference type="EMBL" id="DXES01000173">
    <property type="protein sequence ID" value="HIX66189.1"/>
    <property type="molecule type" value="Genomic_DNA"/>
</dbReference>